<gene>
    <name evidence="1" type="ORF">ACD_71C00226G0001</name>
</gene>
<feature type="non-terminal residue" evidence="1">
    <location>
        <position position="121"/>
    </location>
</feature>
<sequence length="121" mass="13827">MDETQNITINDLFLGDENGSNRVIDTLEFFPRIETRVVYHNATKLFTDMKSGAAPEIDLTVKPVLRISKINRTRHLGDLYNPKVFQPSLLSLISHSRDRIFRPNPIVAIDPLPETRPNTLD</sequence>
<dbReference type="AlphaFoldDB" id="K1ZIC7"/>
<evidence type="ECO:0000313" key="1">
    <source>
        <dbReference type="EMBL" id="EKD44138.1"/>
    </source>
</evidence>
<proteinExistence type="predicted"/>
<protein>
    <submittedName>
        <fullName evidence="1">Uncharacterized protein</fullName>
    </submittedName>
</protein>
<organism evidence="1">
    <name type="scientific">uncultured bacterium</name>
    <name type="common">gcode 4</name>
    <dbReference type="NCBI Taxonomy" id="1234023"/>
    <lineage>
        <taxon>Bacteria</taxon>
        <taxon>environmental samples</taxon>
    </lineage>
</organism>
<name>K1ZIC7_9BACT</name>
<accession>K1ZIC7</accession>
<comment type="caution">
    <text evidence="1">The sequence shown here is derived from an EMBL/GenBank/DDBJ whole genome shotgun (WGS) entry which is preliminary data.</text>
</comment>
<reference evidence="1" key="1">
    <citation type="journal article" date="2012" name="Science">
        <title>Fermentation, hydrogen, and sulfur metabolism in multiple uncultivated bacterial phyla.</title>
        <authorList>
            <person name="Wrighton K.C."/>
            <person name="Thomas B.C."/>
            <person name="Sharon I."/>
            <person name="Miller C.S."/>
            <person name="Castelle C.J."/>
            <person name="VerBerkmoes N.C."/>
            <person name="Wilkins M.J."/>
            <person name="Hettich R.L."/>
            <person name="Lipton M.S."/>
            <person name="Williams K.H."/>
            <person name="Long P.E."/>
            <person name="Banfield J.F."/>
        </authorList>
    </citation>
    <scope>NUCLEOTIDE SEQUENCE [LARGE SCALE GENOMIC DNA]</scope>
</reference>
<dbReference type="EMBL" id="AMFJ01028957">
    <property type="protein sequence ID" value="EKD44138.1"/>
    <property type="molecule type" value="Genomic_DNA"/>
</dbReference>